<dbReference type="SUPFAM" id="SSF52540">
    <property type="entry name" value="P-loop containing nucleoside triphosphate hydrolases"/>
    <property type="match status" value="1"/>
</dbReference>
<dbReference type="InterPro" id="IPR059206">
    <property type="entry name" value="Sll1717-like"/>
</dbReference>
<evidence type="ECO:0000256" key="2">
    <source>
        <dbReference type="ARBA" id="ARBA00022840"/>
    </source>
</evidence>
<gene>
    <name evidence="3" type="ORF">GJ688_18735</name>
</gene>
<organism evidence="3 4">
    <name type="scientific">Heliobacterium mobile</name>
    <name type="common">Heliobacillus mobilis</name>
    <dbReference type="NCBI Taxonomy" id="28064"/>
    <lineage>
        <taxon>Bacteria</taxon>
        <taxon>Bacillati</taxon>
        <taxon>Bacillota</taxon>
        <taxon>Clostridia</taxon>
        <taxon>Eubacteriales</taxon>
        <taxon>Heliobacteriaceae</taxon>
        <taxon>Heliobacterium</taxon>
    </lineage>
</organism>
<evidence type="ECO:0000313" key="3">
    <source>
        <dbReference type="EMBL" id="MTV50956.1"/>
    </source>
</evidence>
<dbReference type="GO" id="GO:0051782">
    <property type="term" value="P:negative regulation of cell division"/>
    <property type="evidence" value="ECO:0007669"/>
    <property type="project" value="TreeGrafter"/>
</dbReference>
<dbReference type="Proteomes" id="UP000430670">
    <property type="component" value="Unassembled WGS sequence"/>
</dbReference>
<dbReference type="GO" id="GO:0005829">
    <property type="term" value="C:cytosol"/>
    <property type="evidence" value="ECO:0007669"/>
    <property type="project" value="TreeGrafter"/>
</dbReference>
<dbReference type="PANTHER" id="PTHR43384">
    <property type="entry name" value="SEPTUM SITE-DETERMINING PROTEIN MIND HOMOLOG, CHLOROPLASTIC-RELATED"/>
    <property type="match status" value="1"/>
</dbReference>
<dbReference type="Gene3D" id="3.40.50.300">
    <property type="entry name" value="P-loop containing nucleotide triphosphate hydrolases"/>
    <property type="match status" value="1"/>
</dbReference>
<reference evidence="3 4" key="1">
    <citation type="submission" date="2019-11" db="EMBL/GenBank/DDBJ databases">
        <title>Whole-genome sequence of a the green, strictly anaerobic photosynthetic bacterium Heliobacillus mobilis DSM 6151.</title>
        <authorList>
            <person name="Kyndt J.A."/>
            <person name="Meyer T.E."/>
        </authorList>
    </citation>
    <scope>NUCLEOTIDE SEQUENCE [LARGE SCALE GENOMIC DNA]</scope>
    <source>
        <strain evidence="3 4">DSM 6151</strain>
    </source>
</reference>
<dbReference type="GO" id="GO:0009898">
    <property type="term" value="C:cytoplasmic side of plasma membrane"/>
    <property type="evidence" value="ECO:0007669"/>
    <property type="project" value="TreeGrafter"/>
</dbReference>
<dbReference type="AlphaFoldDB" id="A0A6I3SQG3"/>
<accession>A0A6I3SQG3</accession>
<dbReference type="EMBL" id="WNKU01000048">
    <property type="protein sequence ID" value="MTV50956.1"/>
    <property type="molecule type" value="Genomic_DNA"/>
</dbReference>
<dbReference type="NCBIfam" id="NF047398">
    <property type="entry name" value="AAA_KGGVGR"/>
    <property type="match status" value="1"/>
</dbReference>
<proteinExistence type="predicted"/>
<dbReference type="PANTHER" id="PTHR43384:SF6">
    <property type="entry name" value="SEPTUM SITE-DETERMINING PROTEIN MIND HOMOLOG, CHLOROPLASTIC"/>
    <property type="match status" value="1"/>
</dbReference>
<keyword evidence="4" id="KW-1185">Reference proteome</keyword>
<dbReference type="InterPro" id="IPR050625">
    <property type="entry name" value="ParA/MinD_ATPase"/>
</dbReference>
<name>A0A6I3SQG3_HELMO</name>
<dbReference type="InterPro" id="IPR027417">
    <property type="entry name" value="P-loop_NTPase"/>
</dbReference>
<evidence type="ECO:0000313" key="4">
    <source>
        <dbReference type="Proteomes" id="UP000430670"/>
    </source>
</evidence>
<dbReference type="GO" id="GO:0005524">
    <property type="term" value="F:ATP binding"/>
    <property type="evidence" value="ECO:0007669"/>
    <property type="project" value="UniProtKB-KW"/>
</dbReference>
<dbReference type="GO" id="GO:0016887">
    <property type="term" value="F:ATP hydrolysis activity"/>
    <property type="evidence" value="ECO:0007669"/>
    <property type="project" value="TreeGrafter"/>
</dbReference>
<keyword evidence="2" id="KW-0067">ATP-binding</keyword>
<sequence length="932" mass="107781">MRLLTWLDVEREIRKVSNNKLNLPPEIERIDCFYDAIEIGISNKTDRGNINKYLTDWFGDWYDSKNSLIRLDLDDATIPVEILYDNNTHRNNVNISPLWKNISYLRNNDSKNISYIPSTPQDKHGPQLVAFYSFKGGVGRSTHLAAYLFALLAQAKKINRPVTAVVIDADLEAPGLTYWSRKEKLRPDISFANFLEVYHYPPIEREAALSSLIKKISEYCKYQEKSKYYFLPAFINDRELLDMPIQPENLARSSSEPWQVGEALYKLGQLLKADFVFVDLRAGLSEISSPILLDPRFERFIFTTLTEQSISGTSLVLEEISKLSPTLEHLDSNKLFDPTVVLTMLTPELKSNEVYENAMTRLQESYNATNSTDEYIPRLQFEETYFSQELLYIKDWQDGQYKISMSPSIMKVASEWAQTAWTPKGGKKEPNKTTYDMDSVKRLKDTCEAYQYAEKGVKDELLITDALQNLAIKFTEQLPRIISIGAKGAGKTFNFLQLARIKFWENFLALINPIDSIDKQLSGKAIMYPFLVPNNLGDEARKLVDAARDEVDKVVNLSTGNNKKNIFHARGLSDLIIKDRLKNKTDWSEFDWTLFWIENLAKSVNYQLPRVSDGDPASIFRSSLQSFNYFLESQKLRFVYLIDGLEEIFEDIANKNSQQIALEALLKLPSRINEEIRKPNFGIIVFLRRDYLRYAIKQNAGQLEDRYKPFELNWDYESFLRLVVWLCQRAAIIDKKIQPSSLGREDLANLLEKLWGKKLGKANSKEAYSFSWVFAALTDFKGRLQARDVVRFLYYAAKKTIDDPNLVAFSVWNKERLLPPSAVRHALRPCSTDKVMEANTEYPEFKDWVEEINNLNKEKRVVPFSVDQLPIESRRLEFLKDIGVIYEDRDKDGVLKFYIPEIFRYGLNFELDSTIKPRVLALKRKSMGKGLV</sequence>
<dbReference type="RefSeq" id="WP_155478037.1">
    <property type="nucleotide sequence ID" value="NZ_WNKU01000048.1"/>
</dbReference>
<dbReference type="OrthoDB" id="580767at2"/>
<keyword evidence="1" id="KW-0547">Nucleotide-binding</keyword>
<dbReference type="NCBIfam" id="NF047389">
    <property type="entry name" value="ATPase_Sll1717"/>
    <property type="match status" value="1"/>
</dbReference>
<comment type="caution">
    <text evidence="3">The sequence shown here is derived from an EMBL/GenBank/DDBJ whole genome shotgun (WGS) entry which is preliminary data.</text>
</comment>
<evidence type="ECO:0000256" key="1">
    <source>
        <dbReference type="ARBA" id="ARBA00022741"/>
    </source>
</evidence>
<protein>
    <submittedName>
        <fullName evidence="3">ParA family protein</fullName>
    </submittedName>
</protein>